<geneLocation type="plasmid" evidence="2">
    <name>2</name>
</geneLocation>
<reference evidence="1 2" key="1">
    <citation type="submission" date="2013-09" db="EMBL/GenBank/DDBJ databases">
        <authorList>
            <consortium name="DOE Joint Genome Institute"/>
            <person name="Klenk H.-P."/>
            <person name="Huntemann M."/>
            <person name="Han J."/>
            <person name="Chen A."/>
            <person name="Kyrpides N."/>
            <person name="Mavromatis K."/>
            <person name="Markowitz V."/>
            <person name="Palaniappan K."/>
            <person name="Ivanova N."/>
            <person name="Schaumberg A."/>
            <person name="Pati A."/>
            <person name="Liolios K."/>
            <person name="Nordberg H.P."/>
            <person name="Cantor M.N."/>
            <person name="Hua S.X."/>
            <person name="Woyke T."/>
        </authorList>
    </citation>
    <scope>NUCLEOTIDE SEQUENCE [LARGE SCALE GENOMIC DNA]</scope>
    <source>
        <strain evidence="1 2">DSM 14336</strain>
        <plasmid evidence="2">2</plasmid>
    </source>
</reference>
<dbReference type="NCBIfam" id="NF033563">
    <property type="entry name" value="transpos_IS30"/>
    <property type="match status" value="1"/>
</dbReference>
<evidence type="ECO:0000313" key="2">
    <source>
        <dbReference type="Proteomes" id="UP000018780"/>
    </source>
</evidence>
<sequence>MSAAVSGLVLATILQSPAAAGLLMSGFSAVSAITFGRGIEFRSWHKLEPGIGTEAWFCDPRTPWQKGSVENLNKRARRYLPRDTPVAALSNRSMKAICDRLNGTPGKCPGWRTLAEAFRDELMKLR</sequence>
<dbReference type="SUPFAM" id="SSF53098">
    <property type="entry name" value="Ribonuclease H-like"/>
    <property type="match status" value="1"/>
</dbReference>
<dbReference type="AlphaFoldDB" id="V9W3B5"/>
<dbReference type="EMBL" id="CP006775">
    <property type="protein sequence ID" value="AHD03647.1"/>
    <property type="molecule type" value="Genomic_DNA"/>
</dbReference>
<organism evidence="1 2">
    <name type="scientific">Leisingera methylohalidivorans DSM 14336</name>
    <dbReference type="NCBI Taxonomy" id="999552"/>
    <lineage>
        <taxon>Bacteria</taxon>
        <taxon>Pseudomonadati</taxon>
        <taxon>Pseudomonadota</taxon>
        <taxon>Alphaproteobacteria</taxon>
        <taxon>Rhodobacterales</taxon>
        <taxon>Roseobacteraceae</taxon>
        <taxon>Leisingera</taxon>
    </lineage>
</organism>
<accession>V9W3B5</accession>
<dbReference type="InterPro" id="IPR053392">
    <property type="entry name" value="Transposase_IS30-like"/>
</dbReference>
<dbReference type="PANTHER" id="PTHR10948">
    <property type="entry name" value="TRANSPOSASE"/>
    <property type="match status" value="1"/>
</dbReference>
<gene>
    <name evidence="1" type="ORF">METH_22725</name>
</gene>
<dbReference type="GO" id="GO:0032196">
    <property type="term" value="P:transposition"/>
    <property type="evidence" value="ECO:0007669"/>
    <property type="project" value="TreeGrafter"/>
</dbReference>
<keyword evidence="1" id="KW-0614">Plasmid</keyword>
<evidence type="ECO:0000313" key="1">
    <source>
        <dbReference type="EMBL" id="AHD03647.1"/>
    </source>
</evidence>
<dbReference type="PANTHER" id="PTHR10948:SF23">
    <property type="entry name" value="TRANSPOSASE INSI FOR INSERTION SEQUENCE ELEMENT IS30A-RELATED"/>
    <property type="match status" value="1"/>
</dbReference>
<dbReference type="GO" id="GO:0005829">
    <property type="term" value="C:cytosol"/>
    <property type="evidence" value="ECO:0007669"/>
    <property type="project" value="TreeGrafter"/>
</dbReference>
<dbReference type="InterPro" id="IPR051917">
    <property type="entry name" value="Transposase-Integrase"/>
</dbReference>
<name>V9W3B5_9RHOB</name>
<proteinExistence type="predicted"/>
<dbReference type="InterPro" id="IPR012337">
    <property type="entry name" value="RNaseH-like_sf"/>
</dbReference>
<protein>
    <recommendedName>
        <fullName evidence="3">Integrase catalytic domain-containing protein</fullName>
    </recommendedName>
</protein>
<dbReference type="Proteomes" id="UP000018780">
    <property type="component" value="Plasmid unnamed2"/>
</dbReference>
<dbReference type="HOGENOM" id="CLU_035706_4_2_5"/>
<dbReference type="KEGG" id="lmd:METH_22725"/>
<keyword evidence="2" id="KW-1185">Reference proteome</keyword>
<dbReference type="GO" id="GO:0004803">
    <property type="term" value="F:transposase activity"/>
    <property type="evidence" value="ECO:0007669"/>
    <property type="project" value="TreeGrafter"/>
</dbReference>
<evidence type="ECO:0008006" key="3">
    <source>
        <dbReference type="Google" id="ProtNLM"/>
    </source>
</evidence>
<dbReference type="PATRIC" id="fig|999552.6.peg.4491"/>